<dbReference type="Proteomes" id="UP001382904">
    <property type="component" value="Unassembled WGS sequence"/>
</dbReference>
<proteinExistence type="predicted"/>
<feature type="region of interest" description="Disordered" evidence="1">
    <location>
        <begin position="81"/>
        <end position="106"/>
    </location>
</feature>
<gene>
    <name evidence="2" type="ORF">WKI68_25725</name>
</gene>
<evidence type="ECO:0000313" key="2">
    <source>
        <dbReference type="EMBL" id="MEJ8643845.1"/>
    </source>
</evidence>
<evidence type="ECO:0000256" key="1">
    <source>
        <dbReference type="SAM" id="MobiDB-lite"/>
    </source>
</evidence>
<accession>A0ABU8U7J2</accession>
<sequence>MCARYTTARAGAPVAEDAATWYESEAAALVAAVERAAALDLDLPAREVALALGSSSFGVANRFEEWWRTHDAAIAATRRAGTAPGRPCCSPASGNCATPRTATARP</sequence>
<keyword evidence="3" id="KW-1185">Reference proteome</keyword>
<name>A0ABU8U7J2_9ACTN</name>
<comment type="caution">
    <text evidence="2">The sequence shown here is derived from an EMBL/GenBank/DDBJ whole genome shotgun (WGS) entry which is preliminary data.</text>
</comment>
<evidence type="ECO:0008006" key="4">
    <source>
        <dbReference type="Google" id="ProtNLM"/>
    </source>
</evidence>
<protein>
    <recommendedName>
        <fullName evidence="4">HTH araC/xylS-type domain-containing protein</fullName>
    </recommendedName>
</protein>
<feature type="compositionally biased region" description="Polar residues" evidence="1">
    <location>
        <begin position="92"/>
        <end position="106"/>
    </location>
</feature>
<organism evidence="2 3">
    <name type="scientific">Streptomyces caledonius</name>
    <dbReference type="NCBI Taxonomy" id="3134107"/>
    <lineage>
        <taxon>Bacteria</taxon>
        <taxon>Bacillati</taxon>
        <taxon>Actinomycetota</taxon>
        <taxon>Actinomycetes</taxon>
        <taxon>Kitasatosporales</taxon>
        <taxon>Streptomycetaceae</taxon>
        <taxon>Streptomyces</taxon>
    </lineage>
</organism>
<reference evidence="2 3" key="1">
    <citation type="submission" date="2024-03" db="EMBL/GenBank/DDBJ databases">
        <title>Novel Streptomyces species of biotechnological and ecological value are a feature of Machair soil.</title>
        <authorList>
            <person name="Prole J.R."/>
            <person name="Goodfellow M."/>
            <person name="Allenby N."/>
            <person name="Ward A.C."/>
        </authorList>
    </citation>
    <scope>NUCLEOTIDE SEQUENCE [LARGE SCALE GENOMIC DNA]</scope>
    <source>
        <strain evidence="2 3">MS1.HAVA.3</strain>
    </source>
</reference>
<evidence type="ECO:0000313" key="3">
    <source>
        <dbReference type="Proteomes" id="UP001382904"/>
    </source>
</evidence>
<dbReference type="EMBL" id="JBBKAM010000002">
    <property type="protein sequence ID" value="MEJ8643845.1"/>
    <property type="molecule type" value="Genomic_DNA"/>
</dbReference>